<accession>Q0VPP0</accession>
<dbReference type="GO" id="GO:0016020">
    <property type="term" value="C:membrane"/>
    <property type="evidence" value="ECO:0007669"/>
    <property type="project" value="TreeGrafter"/>
</dbReference>
<gene>
    <name evidence="2" type="ordered locus">ABO_1410</name>
</gene>
<dbReference type="EMBL" id="AM286690">
    <property type="protein sequence ID" value="CAL16858.1"/>
    <property type="molecule type" value="Genomic_DNA"/>
</dbReference>
<dbReference type="InterPro" id="IPR002123">
    <property type="entry name" value="Plipid/glycerol_acylTrfase"/>
</dbReference>
<keyword evidence="3" id="KW-1185">Reference proteome</keyword>
<dbReference type="PANTHER" id="PTHR22753:SF14">
    <property type="entry name" value="MONOACYLGLYCEROL_DIACYLGLYCEROL O-ACYLTRANSFERASE"/>
    <property type="match status" value="1"/>
</dbReference>
<evidence type="ECO:0000313" key="2">
    <source>
        <dbReference type="EMBL" id="CAL16858.1"/>
    </source>
</evidence>
<reference evidence="2 3" key="1">
    <citation type="journal article" date="2006" name="Nat. Biotechnol.">
        <title>Genome sequence of the ubiquitous hydrocarbon-degrading marine bacterium Alcanivorax borkumensis.</title>
        <authorList>
            <person name="Schneiker S."/>
            <person name="Martins dos Santos V.A.P."/>
            <person name="Bartels D."/>
            <person name="Bekel T."/>
            <person name="Brecht M."/>
            <person name="Buhrmester J."/>
            <person name="Chernikova T.N."/>
            <person name="Denaro R."/>
            <person name="Ferrer M."/>
            <person name="Gertler C."/>
            <person name="Goesmann A."/>
            <person name="Golyshina O.V."/>
            <person name="Kaminski F."/>
            <person name="Khachane A.N."/>
            <person name="Lang S."/>
            <person name="Linke B."/>
            <person name="McHardy A.C."/>
            <person name="Meyer F."/>
            <person name="Nechitaylo T."/>
            <person name="Puehler A."/>
            <person name="Regenhardt D."/>
            <person name="Rupp O."/>
            <person name="Sabirova J.S."/>
            <person name="Selbitschka W."/>
            <person name="Yakimov M.M."/>
            <person name="Timmis K.N."/>
            <person name="Vorhoelter F.-J."/>
            <person name="Weidner S."/>
            <person name="Kaiser O."/>
            <person name="Golyshin P.N."/>
        </authorList>
    </citation>
    <scope>NUCLEOTIDE SEQUENCE [LARGE SCALE GENOMIC DNA]</scope>
    <source>
        <strain evidence="3">ATCC 700651 / DSM 11573 / NCIMB 13689 / SK2</strain>
    </source>
</reference>
<dbReference type="CDD" id="cd07987">
    <property type="entry name" value="LPLAT_MGAT-like"/>
    <property type="match status" value="1"/>
</dbReference>
<keyword evidence="2" id="KW-0808">Transferase</keyword>
<dbReference type="GO" id="GO:0016746">
    <property type="term" value="F:acyltransferase activity"/>
    <property type="evidence" value="ECO:0007669"/>
    <property type="project" value="UniProtKB-KW"/>
</dbReference>
<proteinExistence type="predicted"/>
<dbReference type="OrthoDB" id="5496738at2"/>
<dbReference type="eggNOG" id="COG0204">
    <property type="taxonomic scope" value="Bacteria"/>
</dbReference>
<evidence type="ECO:0000259" key="1">
    <source>
        <dbReference type="SMART" id="SM00563"/>
    </source>
</evidence>
<dbReference type="Pfam" id="PF01553">
    <property type="entry name" value="Acyltransferase"/>
    <property type="match status" value="1"/>
</dbReference>
<dbReference type="RefSeq" id="WP_011588691.1">
    <property type="nucleotide sequence ID" value="NC_008260.1"/>
</dbReference>
<dbReference type="STRING" id="393595.ABO_1410"/>
<dbReference type="AlphaFoldDB" id="Q0VPP0"/>
<sequence length="274" mass="30639">MSIKSFSPPSLATMDRLLALPRRYFAPRLFGAEHVSLQRPALFVGNHGLYGLIDSPLFLLELYRETGVFPRALGDRLHFRVPGWGALVKRWGAVEGNPDNCTALMQSGQPVLVFPGGAREVAMRKDEVHKLVWKNRTGFARLAIEHGYDIIPFASAGCDQAYRVLVDGSDFQQSRLGRTLLKSPRVDKLLRGGDMFMPLSRGVGPTLVPRPEPLWFQLGAPISTAPWAGKQGDADARWAVREIVAESIESMLLSLNQERSEARQQGWRRWLLKP</sequence>
<keyword evidence="2" id="KW-0012">Acyltransferase</keyword>
<feature type="domain" description="Phospholipid/glycerol acyltransferase" evidence="1">
    <location>
        <begin position="41"/>
        <end position="158"/>
    </location>
</feature>
<name>Q0VPP0_ALCBS</name>
<dbReference type="HOGENOM" id="CLU_015395_0_0_6"/>
<evidence type="ECO:0000313" key="3">
    <source>
        <dbReference type="Proteomes" id="UP000008871"/>
    </source>
</evidence>
<protein>
    <submittedName>
        <fullName evidence="2">Acyltransferase, putative</fullName>
    </submittedName>
</protein>
<organism evidence="2 3">
    <name type="scientific">Alcanivorax borkumensis (strain ATCC 700651 / DSM 11573 / NCIMB 13689 / SK2)</name>
    <dbReference type="NCBI Taxonomy" id="393595"/>
    <lineage>
        <taxon>Bacteria</taxon>
        <taxon>Pseudomonadati</taxon>
        <taxon>Pseudomonadota</taxon>
        <taxon>Gammaproteobacteria</taxon>
        <taxon>Oceanospirillales</taxon>
        <taxon>Alcanivoracaceae</taxon>
        <taxon>Alcanivorax</taxon>
    </lineage>
</organism>
<dbReference type="PANTHER" id="PTHR22753">
    <property type="entry name" value="TRANSMEMBRANE PROTEIN 68"/>
    <property type="match status" value="1"/>
</dbReference>
<dbReference type="KEGG" id="abo:ABO_1410"/>
<dbReference type="Proteomes" id="UP000008871">
    <property type="component" value="Chromosome"/>
</dbReference>
<dbReference type="SMART" id="SM00563">
    <property type="entry name" value="PlsC"/>
    <property type="match status" value="1"/>
</dbReference>